<name>A0A1Y1JUK1_PHOPY</name>
<dbReference type="InterPro" id="IPR032682">
    <property type="entry name" value="Cnd1_C"/>
</dbReference>
<protein>
    <recommendedName>
        <fullName evidence="1">Condensin complex subunit 1 C-terminal domain-containing protein</fullName>
    </recommendedName>
</protein>
<evidence type="ECO:0000259" key="1">
    <source>
        <dbReference type="Pfam" id="PF12717"/>
    </source>
</evidence>
<sequence length="1165" mass="136209">MNFVELINDLEGTLTSSNYVEHLWCKIREVIPTISISLEDEEVYRNHLPLDLTKFLKKSVFKLRDMKNVSQPEVWNDLDPKYISTLVYFVLEQEDVTMQNALYVANIFVLLNVIPMTQKQHFYKVTYLKILEMLGEFNRSQDITCNSIIFLMDDFKTMLMNTCIPEETVIATIAVLHSYTYCCNETFKTFDVDISFENLGYLAFVSLKVLAEQLQQQKNNDRKLFPILLCLMSCLKSSSVRDRSRSVKTAHLNNVQQFLKETFELFQSRTFSLITDALKTISLSREYDNFDDIAKVLQQLPSDVNQVFQTFFVETLLCNKDEFKLNLLNLVIPILRHPPEYETISKRVVKAEVLLYNVIMLFADKNEATRENALKVVAEFSEDSLGRRVLRKLMASDNYGDVNKDSIQDVLYNHIDQNWNKKNVNVYYIQLICNLFIIRRDLVTIKGLNRLRNICLNGSPYDLKPCIIYFKRLLEYHSCDNNVVLYILSIFVKQMFHSMATSTLFAKELHAQIFSNITVSDHSFVWNIVNYLVSHNFDVLSIFERFHSLQLLSQNTIRILMEYKIHEGQSRTPALKLLCVMLNFIPYDNCHLLEEILEDWLISGTRPMQQRRPHKRNGNHLNISPTDLCFVLCALTKIMQTKRRCDCTQSELDNYRQMHYLTSQAFFEQVFPIVCVNYAITLLAVYSDLINEDVAWDRLGCTQFEETLVTKLNEVYGCSLQHHTYLLRDVAYLGDLIILRKVKLSDNAFSVLRKIATAAEHTKEFTDYLKTHSEIWNTCLLLYIKACFINTQLSEVCVQNLEYILSTKLIEEYSKLQLVYALYDICSTHFQYYDPLVPFLFECLNDTNAYIRFICSKIIMRLINEEQLRLMDGNYFIFMSLLADAKDIVSQNVETFIKESYIKKNYQTVAGQYVACLVHYNFCYTHPVVSLSKNDCNILKSKNYSSSDRHEIYYCLYQYLPDNTKLNVLNVISTEILGRILNGTLPHSPETMRILEDALSTILYMVPKSSIPTVGEGTSFYDDEVKYIHNHLMIPLPKSQEYRHKEKNSTLKSLCKLLLQIFYSKLKEDPKVCQNILFTIAVLRNTFELNIRHIISEDTELKDLFESLKKFYQKHRQQFQYLALSIGPNNWLKSVGKEDVVFYWQNMPDFTYIPPCKILRGGNLQ</sequence>
<dbReference type="SUPFAM" id="SSF48371">
    <property type="entry name" value="ARM repeat"/>
    <property type="match status" value="2"/>
</dbReference>
<dbReference type="InterPro" id="IPR016024">
    <property type="entry name" value="ARM-type_fold"/>
</dbReference>
<dbReference type="AlphaFoldDB" id="A0A1Y1JUK1"/>
<evidence type="ECO:0000313" key="2">
    <source>
        <dbReference type="EMBL" id="JAV52964.1"/>
    </source>
</evidence>
<feature type="domain" description="Condensin complex subunit 1 C-terminal" evidence="1">
    <location>
        <begin position="826"/>
        <end position="965"/>
    </location>
</feature>
<dbReference type="EMBL" id="GEZM01100229">
    <property type="protein sequence ID" value="JAV52964.1"/>
    <property type="molecule type" value="Transcribed_RNA"/>
</dbReference>
<reference evidence="2" key="1">
    <citation type="journal article" date="2016" name="Sci. Rep.">
        <title>Molecular characterization of firefly nuptial gifts: a multi-omics approach sheds light on postcopulatory sexual selection.</title>
        <authorList>
            <person name="Al-Wathiqui N."/>
            <person name="Fallon T.R."/>
            <person name="South A."/>
            <person name="Weng J.K."/>
            <person name="Lewis S.M."/>
        </authorList>
    </citation>
    <scope>NUCLEOTIDE SEQUENCE</scope>
</reference>
<proteinExistence type="predicted"/>
<dbReference type="Pfam" id="PF12717">
    <property type="entry name" value="Cnd1"/>
    <property type="match status" value="1"/>
</dbReference>
<organism evidence="2">
    <name type="scientific">Photinus pyralis</name>
    <name type="common">Common eastern firefly</name>
    <name type="synonym">Lampyris pyralis</name>
    <dbReference type="NCBI Taxonomy" id="7054"/>
    <lineage>
        <taxon>Eukaryota</taxon>
        <taxon>Metazoa</taxon>
        <taxon>Ecdysozoa</taxon>
        <taxon>Arthropoda</taxon>
        <taxon>Hexapoda</taxon>
        <taxon>Insecta</taxon>
        <taxon>Pterygota</taxon>
        <taxon>Neoptera</taxon>
        <taxon>Endopterygota</taxon>
        <taxon>Coleoptera</taxon>
        <taxon>Polyphaga</taxon>
        <taxon>Elateriformia</taxon>
        <taxon>Elateroidea</taxon>
        <taxon>Lampyridae</taxon>
        <taxon>Lampyrinae</taxon>
        <taxon>Photinus</taxon>
    </lineage>
</organism>
<accession>A0A1Y1JUK1</accession>